<evidence type="ECO:0000256" key="3">
    <source>
        <dbReference type="ARBA" id="ARBA00022824"/>
    </source>
</evidence>
<dbReference type="InterPro" id="IPR013244">
    <property type="entry name" value="Sec39_domain"/>
</dbReference>
<reference evidence="8" key="1">
    <citation type="submission" date="2022-01" db="EMBL/GenBank/DDBJ databases">
        <authorList>
            <person name="Braso-Vives M."/>
        </authorList>
    </citation>
    <scope>NUCLEOTIDE SEQUENCE</scope>
</reference>
<feature type="domain" description="Sec39" evidence="5">
    <location>
        <begin position="1013"/>
        <end position="1280"/>
    </location>
</feature>
<evidence type="ECO:0000313" key="9">
    <source>
        <dbReference type="Proteomes" id="UP000838412"/>
    </source>
</evidence>
<dbReference type="Pfam" id="PF22913">
    <property type="entry name" value="NBAS_11th"/>
    <property type="match status" value="1"/>
</dbReference>
<dbReference type="GO" id="GO:0070939">
    <property type="term" value="C:Dsl1/NZR complex"/>
    <property type="evidence" value="ECO:0007669"/>
    <property type="project" value="TreeGrafter"/>
</dbReference>
<dbReference type="InterPro" id="IPR054751">
    <property type="entry name" value="NBAS_C"/>
</dbReference>
<keyword evidence="4" id="KW-0653">Protein transport</keyword>
<dbReference type="GO" id="GO:0015031">
    <property type="term" value="P:protein transport"/>
    <property type="evidence" value="ECO:0007669"/>
    <property type="project" value="UniProtKB-KW"/>
</dbReference>
<comment type="subcellular location">
    <subcellularLocation>
        <location evidence="1">Endoplasmic reticulum</location>
    </subcellularLocation>
</comment>
<dbReference type="GO" id="GO:0000149">
    <property type="term" value="F:SNARE binding"/>
    <property type="evidence" value="ECO:0007669"/>
    <property type="project" value="TreeGrafter"/>
</dbReference>
<dbReference type="PANTHER" id="PTHR15922:SF2">
    <property type="entry name" value="NBAS SUBUNIT OF NRZ TETHERING COMPLEX"/>
    <property type="match status" value="1"/>
</dbReference>
<dbReference type="GO" id="GO:0006890">
    <property type="term" value="P:retrograde vesicle-mediated transport, Golgi to endoplasmic reticulum"/>
    <property type="evidence" value="ECO:0007669"/>
    <property type="project" value="InterPro"/>
</dbReference>
<accession>A0A8K0EKR4</accession>
<feature type="domain" description="Sec39" evidence="5">
    <location>
        <begin position="704"/>
        <end position="991"/>
    </location>
</feature>
<keyword evidence="3" id="KW-0256">Endoplasmic reticulum</keyword>
<organism evidence="8 9">
    <name type="scientific">Branchiostoma lanceolatum</name>
    <name type="common">Common lancelet</name>
    <name type="synonym">Amphioxus lanceolatum</name>
    <dbReference type="NCBI Taxonomy" id="7740"/>
    <lineage>
        <taxon>Eukaryota</taxon>
        <taxon>Metazoa</taxon>
        <taxon>Chordata</taxon>
        <taxon>Cephalochordata</taxon>
        <taxon>Leptocardii</taxon>
        <taxon>Amphioxiformes</taxon>
        <taxon>Branchiostomatidae</taxon>
        <taxon>Branchiostoma</taxon>
    </lineage>
</organism>
<dbReference type="Pfam" id="PF15492">
    <property type="entry name" value="Nbas_N"/>
    <property type="match status" value="1"/>
</dbReference>
<dbReference type="InterPro" id="IPR015943">
    <property type="entry name" value="WD40/YVTN_repeat-like_dom_sf"/>
</dbReference>
<keyword evidence="9" id="KW-1185">Reference proteome</keyword>
<evidence type="ECO:0000259" key="6">
    <source>
        <dbReference type="Pfam" id="PF15492"/>
    </source>
</evidence>
<dbReference type="InterPro" id="IPR036322">
    <property type="entry name" value="WD40_repeat_dom_sf"/>
</dbReference>
<keyword evidence="2" id="KW-0813">Transport</keyword>
<evidence type="ECO:0000259" key="7">
    <source>
        <dbReference type="Pfam" id="PF22913"/>
    </source>
</evidence>
<feature type="domain" description="Neuroblastoma-amplified sequence N-terminal" evidence="6">
    <location>
        <begin position="83"/>
        <end position="370"/>
    </location>
</feature>
<gene>
    <name evidence="8" type="primary">NBAS</name>
    <name evidence="8" type="ORF">BLAG_LOCUS14060</name>
</gene>
<evidence type="ECO:0000256" key="4">
    <source>
        <dbReference type="ARBA" id="ARBA00022927"/>
    </source>
</evidence>
<dbReference type="Pfam" id="PF08314">
    <property type="entry name" value="Sec39"/>
    <property type="match status" value="2"/>
</dbReference>
<evidence type="ECO:0000259" key="5">
    <source>
        <dbReference type="Pfam" id="PF08314"/>
    </source>
</evidence>
<name>A0A8K0EKR4_BRALA</name>
<dbReference type="SUPFAM" id="SSF50978">
    <property type="entry name" value="WD40 repeat-like"/>
    <property type="match status" value="1"/>
</dbReference>
<evidence type="ECO:0000313" key="8">
    <source>
        <dbReference type="EMBL" id="CAH1254784.1"/>
    </source>
</evidence>
<dbReference type="PANTHER" id="PTHR15922">
    <property type="entry name" value="NEUROBLASTOMA-AMPLIFIED SEQUENCE"/>
    <property type="match status" value="1"/>
</dbReference>
<evidence type="ECO:0000256" key="2">
    <source>
        <dbReference type="ARBA" id="ARBA00022448"/>
    </source>
</evidence>
<proteinExistence type="predicted"/>
<feature type="domain" description="NBAS subunit of NRZ tethering complex C-terminal" evidence="7">
    <location>
        <begin position="1908"/>
        <end position="2027"/>
    </location>
</feature>
<protein>
    <submittedName>
        <fullName evidence="8">NBAS protein</fullName>
    </submittedName>
</protein>
<dbReference type="EMBL" id="OV696687">
    <property type="protein sequence ID" value="CAH1254784.1"/>
    <property type="molecule type" value="Genomic_DNA"/>
</dbReference>
<dbReference type="Proteomes" id="UP000838412">
    <property type="component" value="Chromosome 2"/>
</dbReference>
<dbReference type="OrthoDB" id="19988at2759"/>
<dbReference type="Gene3D" id="2.130.10.10">
    <property type="entry name" value="YVTN repeat-like/Quinoprotein amine dehydrogenase"/>
    <property type="match status" value="1"/>
</dbReference>
<sequence>MEVLNPPENILYELLLRAEWKKTLEPPKQDEALVSRYIPELLALGPVGLSVAVFKKLGSLIWRGDLHGLPAPLVQFKDALMDWELQVSRDRELIAVLQDHLIEIRSSRDDFSTAVAKCTVGSDPHPQWRKLCWSPDGVMLVHADSCGSVQGYDVMGAMLFNIPQERTNQNGPTDLRKAVSGMAFLPAKDDPSWSYELLVINYQGKLTSYFVSNTKGYQERHSHYLVDVYGGWAGDILYHPQHSLLLLGGSANFTGGSVSPDEDSSAEVAGLTSWRLLSGYPHYARAETWTPEGQKEKTRSLASLTQLKVVGLFKRGPQDGVVQMHLSPDGQLLVTVHLSGQLCLWQLPSLRMHKCWHLEQQPGCDLVNPNLGGTLPRRNKGVSSSFPLSDVNWWSDEALIMARQSGAITVSSTETLDNLLGESPEWFEPGPQVSAAVDGEFLALEVERTEKKPEGAEDDDDDDNEDTSRIIRAAQVVKQVVIGLAKGGRISLPRKKPRAVHSSYCLMSLRSTTPEELFERKLENEEYGEALSLAKAYGLDSDLVYQKQWRKHPVSISSIQDYLTKIQKRRWVLHECLERVPEDIDAARELLEYGLSRSDVDTLLKLDGTDGVKKTDDTEAWGSLENADQSDPDEQAKKEAMLEKVDFSKLNYEQSDLCRVRQKILVYLDRLYTYEEILGGGEQAADRYNSHYFSGFRQQNIVELALDMARKNEWQSVEILFANHHEELLPHRLAILSNFPETTSPFEYQTLLPVASVEETQAMLDEWKENKPREKDWCEEEPCRNAVEPLVVDPGAFLYESNTQMEKFRVALPDEKLVSQWYQERSMAIEALSHQVDNALELVRLGLEREVQGLQLLHDDLVTLEMLVYECQPDSIVDLQKFQRLPDLDRLQLLMAQSTASDYMKNIRHRALPFLQRCDAKKPNSGTKLLQDYMVMIAKENLSLVVKIFQSSRPEEAVPIIAEVDQLMSLALECIYTCESSKQLAHAFAILECLPQRGFGNETKKTAGLHDDVDQLEAHLSAAEVLQKHGVSKPVFDIRDTQDDKDCARKLFVQLTKQIANKKQPLSKGESQEVLRDILDLQKKVYHCLDASLCYEILAESLLTCGCEENITLAKDIMICDAEEERQTVAAPSAQGITPKVSHEQTVALVLKAGQEYFNSASKSRDVSLDLARKCFQLIEDVPTTIQQELDLLSAVQLLDDFHVDILPLQVRLCEDKLTLISKVLDSDDNSYKQSGKLLELGNLLMIHAKSKEERTGKILTLAAETALKKVDYSHTCRMCLQLKALGYAPGWQVCQQLATDNNFTDYRARMELLSFSLTHCQPDQISSLLKVRNQIMLQNMVYNSEDLSETEQEKPGSQEWMEAIQQCLQQRANLLGGDDTPIASAPIQHQKVQPFYATVVPSTEENKEVSSSFYTAPERAATREPEWRLLRCIILYHMANLQTQASTDIQAPLGLAIASAQDDITVMLAHLLTALEVEKAEKCLKRLPQSAITLQLAAYYYAVTLFTRLQPNITTDTVNPCYLYPPKWLIKATLKVNSQLCSSEDNKLLVERVDEWISLLQDFTQVSMLKNLGKGVDVSRFLSDEEYKRETILGLAMTLDLTVLEAAVSMATQYRIPVWEVHMAYLEFLFTDSQLPVKSVEEKLKETDTLAVLSSSSDEMAQCMEKSVYPSLAGTDHGALMFYYQVMAGSGTSLEPCGLKPSVHASLLRKIKPAAPGLDYKQLFEGTADPLDVLRSVLTSSNVHVLAKLANKIPAKEGGFLESSEVYRTFLLAFFWNEEALNSDLLQDEEECSERFSACSEFLPRLMPSDIITFTDNVVFHSQAPVKMHVESRIAILKDVLDFTSKSSKKQKDAKKQDSTTLTEVTDWLEKSLRHLQTLTDDVIIGLRESSEGRERSYAMVYDLSQGEADKIRALVVKMSIDGTPLDTVDRVLSLVGVQGYSVDHAAKQALREILKHIREGRTAHPDPTSQLVTFLTNVRDCTQSGEDMVSVKELLPLVHDFCADMSVSSDKQLNVVKLVQQHLNVEVEDKQILLFCHTNAMATQNWGLQIQRQDMADDSARQTLYQTLLDKSSSVEQFQALVTILCMWPTLPSSSASEPEDNSWVQVLSARIRCCSQGDQLDADLEKDVCCLISTMDSMGQLFNKECTEHLMELLVGVDRTAAAAKVALLSPYEHLYPAAVSLLTKSYSQDETTVDKEALDLLLSRHLAAQVVETPLYRALQDHVLESGMPDTVQETAQHLATAGYSVEAGSLIACSQMSHPTLQVLDTALHYVQQLWK</sequence>
<evidence type="ECO:0000256" key="1">
    <source>
        <dbReference type="ARBA" id="ARBA00004240"/>
    </source>
</evidence>
<dbReference type="InterPro" id="IPR029145">
    <property type="entry name" value="NBAS_N"/>
</dbReference>